<evidence type="ECO:0000259" key="2">
    <source>
        <dbReference type="Pfam" id="PF13559"/>
    </source>
</evidence>
<evidence type="ECO:0000313" key="3">
    <source>
        <dbReference type="EMBL" id="RZS60853.1"/>
    </source>
</evidence>
<evidence type="ECO:0000313" key="4">
    <source>
        <dbReference type="Proteomes" id="UP000293852"/>
    </source>
</evidence>
<feature type="transmembrane region" description="Helical" evidence="1">
    <location>
        <begin position="85"/>
        <end position="106"/>
    </location>
</feature>
<keyword evidence="4" id="KW-1185">Reference proteome</keyword>
<keyword evidence="1" id="KW-0812">Transmembrane</keyword>
<proteinExistence type="predicted"/>
<dbReference type="InterPro" id="IPR025403">
    <property type="entry name" value="TgpA-like_C"/>
</dbReference>
<organism evidence="3 4">
    <name type="scientific">Xylanimonas ulmi</name>
    <dbReference type="NCBI Taxonomy" id="228973"/>
    <lineage>
        <taxon>Bacteria</taxon>
        <taxon>Bacillati</taxon>
        <taxon>Actinomycetota</taxon>
        <taxon>Actinomycetes</taxon>
        <taxon>Micrococcales</taxon>
        <taxon>Promicromonosporaceae</taxon>
        <taxon>Xylanimonas</taxon>
    </lineage>
</organism>
<name>A0A4Q7M1M7_9MICO</name>
<feature type="transmembrane region" description="Helical" evidence="1">
    <location>
        <begin position="21"/>
        <end position="42"/>
    </location>
</feature>
<keyword evidence="1" id="KW-1133">Transmembrane helix</keyword>
<comment type="caution">
    <text evidence="3">The sequence shown here is derived from an EMBL/GenBank/DDBJ whole genome shotgun (WGS) entry which is preliminary data.</text>
</comment>
<dbReference type="EMBL" id="SGWX01000001">
    <property type="protein sequence ID" value="RZS60853.1"/>
    <property type="molecule type" value="Genomic_DNA"/>
</dbReference>
<dbReference type="Proteomes" id="UP000293852">
    <property type="component" value="Unassembled WGS sequence"/>
</dbReference>
<gene>
    <name evidence="3" type="ORF">EV386_1133</name>
</gene>
<sequence>MRLLAVRLGQRHDYDHRVRSRAVPAVGAVVLLALVVLAAGAGTPWRIRLPALDIDFGAAPTVSPPPAPTPPPLPPEDAGGGNTTWIAVVVVVVVAIVLLILGRSLVRYLVDRRPSGAEPTPAPDHLTAGEVTPGGLVDLPALADAVEAALRRLDEAATPHDAVVAAWVELEDAAARHGWERHASQTSTEFTAHLLGVSPAPREHTAALRGLYQQARFTTHPVTAAQVTDARAALVAIARAFEGRVP</sequence>
<dbReference type="AlphaFoldDB" id="A0A4Q7M1M7"/>
<feature type="domain" description="Protein-glutamine gamma-glutamyltransferase-like C-terminal" evidence="2">
    <location>
        <begin position="166"/>
        <end position="234"/>
    </location>
</feature>
<dbReference type="Pfam" id="PF13559">
    <property type="entry name" value="DUF4129"/>
    <property type="match status" value="1"/>
</dbReference>
<keyword evidence="1" id="KW-0472">Membrane</keyword>
<evidence type="ECO:0000256" key="1">
    <source>
        <dbReference type="SAM" id="Phobius"/>
    </source>
</evidence>
<protein>
    <submittedName>
        <fullName evidence="3">Uncharacterized protein DUF4129</fullName>
    </submittedName>
</protein>
<accession>A0A4Q7M1M7</accession>
<reference evidence="3 4" key="1">
    <citation type="submission" date="2019-02" db="EMBL/GenBank/DDBJ databases">
        <title>Sequencing the genomes of 1000 actinobacteria strains.</title>
        <authorList>
            <person name="Klenk H.-P."/>
        </authorList>
    </citation>
    <scope>NUCLEOTIDE SEQUENCE [LARGE SCALE GENOMIC DNA]</scope>
    <source>
        <strain evidence="3 4">DSM 16932</strain>
    </source>
</reference>